<evidence type="ECO:0000313" key="3">
    <source>
        <dbReference type="Proteomes" id="UP000757232"/>
    </source>
</evidence>
<feature type="compositionally biased region" description="Acidic residues" evidence="1">
    <location>
        <begin position="508"/>
        <end position="517"/>
    </location>
</feature>
<feature type="region of interest" description="Disordered" evidence="1">
    <location>
        <begin position="1"/>
        <end position="517"/>
    </location>
</feature>
<reference evidence="2" key="1">
    <citation type="submission" date="2016-06" db="EMBL/GenBank/DDBJ databases">
        <title>Draft Genome sequence of the fungus Inonotus baumii.</title>
        <authorList>
            <person name="Zhu H."/>
            <person name="Lin W."/>
        </authorList>
    </citation>
    <scope>NUCLEOTIDE SEQUENCE</scope>
    <source>
        <strain evidence="2">821</strain>
    </source>
</reference>
<feature type="compositionally biased region" description="Basic and acidic residues" evidence="1">
    <location>
        <begin position="323"/>
        <end position="338"/>
    </location>
</feature>
<dbReference type="AlphaFoldDB" id="A0A9Q5HU67"/>
<feature type="compositionally biased region" description="Acidic residues" evidence="1">
    <location>
        <begin position="350"/>
        <end position="368"/>
    </location>
</feature>
<evidence type="ECO:0000313" key="2">
    <source>
        <dbReference type="EMBL" id="OCB86019.1"/>
    </source>
</evidence>
<feature type="compositionally biased region" description="Polar residues" evidence="1">
    <location>
        <begin position="280"/>
        <end position="303"/>
    </location>
</feature>
<gene>
    <name evidence="2" type="ORF">A7U60_g6915</name>
</gene>
<feature type="compositionally biased region" description="Polar residues" evidence="1">
    <location>
        <begin position="372"/>
        <end position="384"/>
    </location>
</feature>
<evidence type="ECO:0000256" key="1">
    <source>
        <dbReference type="SAM" id="MobiDB-lite"/>
    </source>
</evidence>
<organism evidence="2 3">
    <name type="scientific">Sanghuangporus baumii</name>
    <name type="common">Phellinus baumii</name>
    <dbReference type="NCBI Taxonomy" id="108892"/>
    <lineage>
        <taxon>Eukaryota</taxon>
        <taxon>Fungi</taxon>
        <taxon>Dikarya</taxon>
        <taxon>Basidiomycota</taxon>
        <taxon>Agaricomycotina</taxon>
        <taxon>Agaricomycetes</taxon>
        <taxon>Hymenochaetales</taxon>
        <taxon>Hymenochaetaceae</taxon>
        <taxon>Sanghuangporus</taxon>
    </lineage>
</organism>
<feature type="compositionally biased region" description="Polar residues" evidence="1">
    <location>
        <begin position="432"/>
        <end position="446"/>
    </location>
</feature>
<dbReference type="Proteomes" id="UP000757232">
    <property type="component" value="Unassembled WGS sequence"/>
</dbReference>
<dbReference type="OrthoDB" id="3047765at2759"/>
<keyword evidence="3" id="KW-1185">Reference proteome</keyword>
<name>A0A9Q5HU67_SANBA</name>
<dbReference type="EMBL" id="LNZH02000205">
    <property type="protein sequence ID" value="OCB86019.1"/>
    <property type="molecule type" value="Genomic_DNA"/>
</dbReference>
<proteinExistence type="predicted"/>
<feature type="compositionally biased region" description="Basic and acidic residues" evidence="1">
    <location>
        <begin position="1"/>
        <end position="25"/>
    </location>
</feature>
<accession>A0A9Q5HU67</accession>
<protein>
    <submittedName>
        <fullName evidence="2">Uncharacterized protein</fullName>
    </submittedName>
</protein>
<feature type="compositionally biased region" description="Low complexity" evidence="1">
    <location>
        <begin position="97"/>
        <end position="106"/>
    </location>
</feature>
<feature type="compositionally biased region" description="Basic residues" evidence="1">
    <location>
        <begin position="461"/>
        <end position="481"/>
    </location>
</feature>
<comment type="caution">
    <text evidence="2">The sequence shown here is derived from an EMBL/GenBank/DDBJ whole genome shotgun (WGS) entry which is preliminary data.</text>
</comment>
<sequence>MKDKSQQEKEKLSIEESREKRLERIKAKRRDRGGIFQPREDNPLLDILMSRDVSGRSPTKPRSQSRRPSADQGARGTVSKAKKSSTSQGIVKRESVTSHASSAVAAQRRRKSKAPPSKAEDSDDEITLKGKVKVTGIPRNSPKRSENTSSSKRLREVEDNEDTDSADLPSPPKRLKKSGISKISTSTSALKMTESSRKPSSNSKARLKAKGKASSIIMDDAEDDEAPWKAALSPVEKKRGRPKKVTASTRKDDVPDTVEVRSASTSKPKRPPRAEKAKSSTKPVVATSTTQTKKILATSSSEEQLAAALNTGFDKTRGKGKKKADPVPEPESKEEKHYRTQVPKPRLDTVCEEDEEGEALYGEGDDAETVFPGQNMSHISSISKPNMAKVSGKRKGKLKADEETVGFETLPEAVDVVPSKTKIKGKTGARTKPTSSEATEQKQSSTARRKPKSSPGSAGRARSKPTSKSKSTRHSKPKAKHPSLAMQKSRFANLPIPQLGSPLKAADNEDDEIDFLS</sequence>